<dbReference type="OrthoDB" id="2142683at2759"/>
<protein>
    <recommendedName>
        <fullName evidence="3">C-type lectin domain-containing protein</fullName>
    </recommendedName>
</protein>
<dbReference type="EMBL" id="CAKOFQ010007758">
    <property type="protein sequence ID" value="CAH2007628.1"/>
    <property type="molecule type" value="Genomic_DNA"/>
</dbReference>
<name>A0A9P0Q3M2_ACAOB</name>
<evidence type="ECO:0000313" key="2">
    <source>
        <dbReference type="Proteomes" id="UP001152888"/>
    </source>
</evidence>
<reference evidence="1" key="1">
    <citation type="submission" date="2022-03" db="EMBL/GenBank/DDBJ databases">
        <authorList>
            <person name="Sayadi A."/>
        </authorList>
    </citation>
    <scope>NUCLEOTIDE SEQUENCE</scope>
</reference>
<evidence type="ECO:0000313" key="1">
    <source>
        <dbReference type="EMBL" id="CAH2007628.1"/>
    </source>
</evidence>
<dbReference type="InterPro" id="IPR016187">
    <property type="entry name" value="CTDL_fold"/>
</dbReference>
<proteinExistence type="predicted"/>
<evidence type="ECO:0008006" key="3">
    <source>
        <dbReference type="Google" id="ProtNLM"/>
    </source>
</evidence>
<keyword evidence="2" id="KW-1185">Reference proteome</keyword>
<dbReference type="Proteomes" id="UP001152888">
    <property type="component" value="Unassembled WGS sequence"/>
</dbReference>
<dbReference type="SUPFAM" id="SSF56436">
    <property type="entry name" value="C-type lectin-like"/>
    <property type="match status" value="1"/>
</dbReference>
<gene>
    <name evidence="1" type="ORF">ACAOBT_LOCUS29753</name>
</gene>
<organism evidence="1 2">
    <name type="scientific">Acanthoscelides obtectus</name>
    <name type="common">Bean weevil</name>
    <name type="synonym">Bruchus obtectus</name>
    <dbReference type="NCBI Taxonomy" id="200917"/>
    <lineage>
        <taxon>Eukaryota</taxon>
        <taxon>Metazoa</taxon>
        <taxon>Ecdysozoa</taxon>
        <taxon>Arthropoda</taxon>
        <taxon>Hexapoda</taxon>
        <taxon>Insecta</taxon>
        <taxon>Pterygota</taxon>
        <taxon>Neoptera</taxon>
        <taxon>Endopterygota</taxon>
        <taxon>Coleoptera</taxon>
        <taxon>Polyphaga</taxon>
        <taxon>Cucujiformia</taxon>
        <taxon>Chrysomeloidea</taxon>
        <taxon>Chrysomelidae</taxon>
        <taxon>Bruchinae</taxon>
        <taxon>Bruchini</taxon>
        <taxon>Acanthoscelides</taxon>
    </lineage>
</organism>
<accession>A0A9P0Q3M2</accession>
<sequence length="363" mass="40582">MQVALNWTLREDGRPYGKTNVTFGLNYASTGDPYVYRLIYTLPILQDCQLFLLPEEAVISDTDLPPTPHECRVWFPRREGGRGLVVQLIRLNVPCARGYVHLSGWNGTQRNGGHPKSHKQTHLCGKLEEHPESDRSAFFPSPAPRAAPPLMRLQGRPVFAAAYRLVDHCYNVTFTQRNGNFTLRSQAALSCTFRIYLPYGNRVALSLKVGDSRTAGGGDKLETTTNLQSPVNGDHTCQGLLTKLQDGSSTWSHCTKVGDPERHIEIVSRENKIVLKVTVRSAPTAPSPSLSMRMSYRAEPIERVVGVCEFGWAALRQFCVTAIEGVRLSWQQAEMECARRGGHLASIRSEQDQRLLDNLLINR</sequence>
<dbReference type="InterPro" id="IPR016186">
    <property type="entry name" value="C-type_lectin-like/link_sf"/>
</dbReference>
<dbReference type="AlphaFoldDB" id="A0A9P0Q3M2"/>
<comment type="caution">
    <text evidence="1">The sequence shown here is derived from an EMBL/GenBank/DDBJ whole genome shotgun (WGS) entry which is preliminary data.</text>
</comment>
<dbReference type="Gene3D" id="3.10.100.10">
    <property type="entry name" value="Mannose-Binding Protein A, subunit A"/>
    <property type="match status" value="1"/>
</dbReference>